<feature type="transmembrane region" description="Helical" evidence="14">
    <location>
        <begin position="182"/>
        <end position="203"/>
    </location>
</feature>
<feature type="transmembrane region" description="Helical" evidence="14">
    <location>
        <begin position="7"/>
        <end position="37"/>
    </location>
</feature>
<evidence type="ECO:0000313" key="15">
    <source>
        <dbReference type="EMBL" id="QCI16903.1"/>
    </source>
</evidence>
<dbReference type="EMBL" id="CP034894">
    <property type="protein sequence ID" value="QCI16903.1"/>
    <property type="molecule type" value="Genomic_DNA"/>
</dbReference>
<dbReference type="OrthoDB" id="9808289at2"/>
<comment type="subcellular location">
    <subcellularLocation>
        <location evidence="1 14">Cell membrane</location>
        <topology evidence="1 14">Multi-pass membrane protein</topology>
    </subcellularLocation>
</comment>
<dbReference type="PANTHER" id="PTHR30622">
    <property type="entry name" value="UNDECAPRENYL-DIPHOSPHATASE"/>
    <property type="match status" value="1"/>
</dbReference>
<dbReference type="PANTHER" id="PTHR30622:SF3">
    <property type="entry name" value="UNDECAPRENYL-DIPHOSPHATASE"/>
    <property type="match status" value="1"/>
</dbReference>
<dbReference type="GO" id="GO:0071555">
    <property type="term" value="P:cell wall organization"/>
    <property type="evidence" value="ECO:0007669"/>
    <property type="project" value="UniProtKB-KW"/>
</dbReference>
<sequence>MYIYQTIISMIIGIVEGITEFLPISSTGHIIIISHWLGVSNKHADILKIFVQFGSSIAILMFFFKKIINLIKFKKGKKTTKNIHILISLIPTIFLGFIFYNNIKLLFNPKNVMYSLIIGGFFLIVSENLKPKKSTINSINDIKFLQSFIIGCFEALCLYPGFSRSGATIGSAILLGIKRSVAIDFSFITSIPLTIGASCLDLIKNINNINISYIPYYLSAFFISLIISLLSINKLIKILNKISLNFFGFYRFILAFLIYFIN</sequence>
<dbReference type="InterPro" id="IPR003824">
    <property type="entry name" value="UppP"/>
</dbReference>
<evidence type="ECO:0000256" key="9">
    <source>
        <dbReference type="ARBA" id="ARBA00023136"/>
    </source>
</evidence>
<name>A0A4D6XKC4_9GAMM</name>
<protein>
    <recommendedName>
        <fullName evidence="4 14">Undecaprenyl-diphosphatase</fullName>
        <ecNumber evidence="3 14">3.6.1.27</ecNumber>
    </recommendedName>
    <alternativeName>
        <fullName evidence="12 14">Bacitracin resistance protein</fullName>
    </alternativeName>
    <alternativeName>
        <fullName evidence="11 14">Undecaprenyl pyrophosphate phosphatase</fullName>
    </alternativeName>
</protein>
<feature type="transmembrane region" description="Helical" evidence="14">
    <location>
        <begin position="83"/>
        <end position="100"/>
    </location>
</feature>
<keyword evidence="5 14" id="KW-1003">Cell membrane</keyword>
<evidence type="ECO:0000256" key="11">
    <source>
        <dbReference type="ARBA" id="ARBA00032707"/>
    </source>
</evidence>
<comment type="function">
    <text evidence="14">Catalyzes the dephosphorylation of undecaprenyl diphosphate (UPP). Confers resistance to bacitracin.</text>
</comment>
<keyword evidence="14" id="KW-0133">Cell shape</keyword>
<evidence type="ECO:0000256" key="7">
    <source>
        <dbReference type="ARBA" id="ARBA00022801"/>
    </source>
</evidence>
<evidence type="ECO:0000256" key="6">
    <source>
        <dbReference type="ARBA" id="ARBA00022692"/>
    </source>
</evidence>
<dbReference type="NCBIfam" id="NF001390">
    <property type="entry name" value="PRK00281.1-4"/>
    <property type="match status" value="1"/>
</dbReference>
<organism evidence="15 16">
    <name type="scientific">Buchnera aphidicola</name>
    <name type="common">Aphis helianthi</name>
    <dbReference type="NCBI Taxonomy" id="2315802"/>
    <lineage>
        <taxon>Bacteria</taxon>
        <taxon>Pseudomonadati</taxon>
        <taxon>Pseudomonadota</taxon>
        <taxon>Gammaproteobacteria</taxon>
        <taxon>Enterobacterales</taxon>
        <taxon>Erwiniaceae</taxon>
        <taxon>Buchnera</taxon>
    </lineage>
</organism>
<dbReference type="GO" id="GO:0008360">
    <property type="term" value="P:regulation of cell shape"/>
    <property type="evidence" value="ECO:0007669"/>
    <property type="project" value="UniProtKB-KW"/>
</dbReference>
<feature type="transmembrane region" description="Helical" evidence="14">
    <location>
        <begin position="112"/>
        <end position="130"/>
    </location>
</feature>
<dbReference type="HAMAP" id="MF_01006">
    <property type="entry name" value="Undec_diphosphatase"/>
    <property type="match status" value="1"/>
</dbReference>
<comment type="miscellaneous">
    <text evidence="14">Bacitracin is thought to be involved in the inhibition of peptidoglycan synthesis by sequestering undecaprenyl diphosphate, thereby reducing the pool of lipid carrier available.</text>
</comment>
<dbReference type="Pfam" id="PF02673">
    <property type="entry name" value="BacA"/>
    <property type="match status" value="1"/>
</dbReference>
<feature type="transmembrane region" description="Helical" evidence="14">
    <location>
        <begin position="49"/>
        <end position="71"/>
    </location>
</feature>
<dbReference type="NCBIfam" id="TIGR00753">
    <property type="entry name" value="undec_PP_bacA"/>
    <property type="match status" value="1"/>
</dbReference>
<dbReference type="GO" id="GO:0009252">
    <property type="term" value="P:peptidoglycan biosynthetic process"/>
    <property type="evidence" value="ECO:0007669"/>
    <property type="project" value="UniProtKB-KW"/>
</dbReference>
<reference evidence="15 16" key="2">
    <citation type="submission" date="2019-05" db="EMBL/GenBank/DDBJ databases">
        <title>Genome evolution of the obligate endosymbiont Buchnera aphidicola.</title>
        <authorList>
            <person name="Moran N.A."/>
        </authorList>
    </citation>
    <scope>NUCLEOTIDE SEQUENCE [LARGE SCALE GENOMIC DNA]</scope>
    <source>
        <strain evidence="15 16">Ahe</strain>
    </source>
</reference>
<evidence type="ECO:0000256" key="1">
    <source>
        <dbReference type="ARBA" id="ARBA00004651"/>
    </source>
</evidence>
<evidence type="ECO:0000256" key="13">
    <source>
        <dbReference type="ARBA" id="ARBA00047594"/>
    </source>
</evidence>
<dbReference type="GO" id="GO:0005886">
    <property type="term" value="C:plasma membrane"/>
    <property type="evidence" value="ECO:0007669"/>
    <property type="project" value="UniProtKB-SubCell"/>
</dbReference>
<evidence type="ECO:0000313" key="16">
    <source>
        <dbReference type="Proteomes" id="UP000298759"/>
    </source>
</evidence>
<keyword evidence="10 14" id="KW-0046">Antibiotic resistance</keyword>
<evidence type="ECO:0000256" key="4">
    <source>
        <dbReference type="ARBA" id="ARBA00021581"/>
    </source>
</evidence>
<keyword evidence="6 14" id="KW-0812">Transmembrane</keyword>
<evidence type="ECO:0000256" key="12">
    <source>
        <dbReference type="ARBA" id="ARBA00032932"/>
    </source>
</evidence>
<evidence type="ECO:0000256" key="8">
    <source>
        <dbReference type="ARBA" id="ARBA00022989"/>
    </source>
</evidence>
<evidence type="ECO:0000256" key="10">
    <source>
        <dbReference type="ARBA" id="ARBA00023251"/>
    </source>
</evidence>
<keyword evidence="14" id="KW-0961">Cell wall biogenesis/degradation</keyword>
<dbReference type="GO" id="GO:0046677">
    <property type="term" value="P:response to antibiotic"/>
    <property type="evidence" value="ECO:0007669"/>
    <property type="project" value="UniProtKB-UniRule"/>
</dbReference>
<comment type="similarity">
    <text evidence="2 14">Belongs to the UppP family.</text>
</comment>
<reference evidence="15 16" key="1">
    <citation type="submission" date="2018-12" db="EMBL/GenBank/DDBJ databases">
        <authorList>
            <person name="Chong R.A."/>
        </authorList>
    </citation>
    <scope>NUCLEOTIDE SEQUENCE [LARGE SCALE GENOMIC DNA]</scope>
    <source>
        <strain evidence="15 16">Ahe</strain>
    </source>
</reference>
<evidence type="ECO:0000256" key="14">
    <source>
        <dbReference type="HAMAP-Rule" id="MF_01006"/>
    </source>
</evidence>
<feature type="transmembrane region" description="Helical" evidence="14">
    <location>
        <begin position="242"/>
        <end position="261"/>
    </location>
</feature>
<dbReference type="Proteomes" id="UP000298759">
    <property type="component" value="Chromosome"/>
</dbReference>
<keyword evidence="9 14" id="KW-0472">Membrane</keyword>
<accession>A0A4D6XKC4</accession>
<dbReference type="EC" id="3.6.1.27" evidence="3 14"/>
<evidence type="ECO:0000256" key="3">
    <source>
        <dbReference type="ARBA" id="ARBA00012374"/>
    </source>
</evidence>
<keyword evidence="7 14" id="KW-0378">Hydrolase</keyword>
<dbReference type="AlphaFoldDB" id="A0A4D6XKC4"/>
<feature type="transmembrane region" description="Helical" evidence="14">
    <location>
        <begin position="215"/>
        <end position="236"/>
    </location>
</feature>
<evidence type="ECO:0000256" key="5">
    <source>
        <dbReference type="ARBA" id="ARBA00022475"/>
    </source>
</evidence>
<feature type="transmembrane region" description="Helical" evidence="14">
    <location>
        <begin position="142"/>
        <end position="162"/>
    </location>
</feature>
<evidence type="ECO:0000256" key="2">
    <source>
        <dbReference type="ARBA" id="ARBA00010621"/>
    </source>
</evidence>
<comment type="catalytic activity">
    <reaction evidence="13 14">
        <text>di-trans,octa-cis-undecaprenyl diphosphate + H2O = di-trans,octa-cis-undecaprenyl phosphate + phosphate + H(+)</text>
        <dbReference type="Rhea" id="RHEA:28094"/>
        <dbReference type="ChEBI" id="CHEBI:15377"/>
        <dbReference type="ChEBI" id="CHEBI:15378"/>
        <dbReference type="ChEBI" id="CHEBI:43474"/>
        <dbReference type="ChEBI" id="CHEBI:58405"/>
        <dbReference type="ChEBI" id="CHEBI:60392"/>
        <dbReference type="EC" id="3.6.1.27"/>
    </reaction>
</comment>
<dbReference type="GO" id="GO:0050380">
    <property type="term" value="F:undecaprenyl-diphosphatase activity"/>
    <property type="evidence" value="ECO:0007669"/>
    <property type="project" value="UniProtKB-UniRule"/>
</dbReference>
<keyword evidence="8 14" id="KW-1133">Transmembrane helix</keyword>
<dbReference type="RefSeq" id="WP_158339836.1">
    <property type="nucleotide sequence ID" value="NZ_CP034894.1"/>
</dbReference>
<keyword evidence="14" id="KW-0573">Peptidoglycan synthesis</keyword>
<gene>
    <name evidence="14" type="primary">uppP</name>
    <name evidence="15" type="ORF">D9V62_00315</name>
</gene>
<proteinExistence type="inferred from homology"/>